<comment type="subcellular location">
    <subcellularLocation>
        <location evidence="5">Membrane</location>
        <topology evidence="5">Multi-pass membrane protein</topology>
    </subcellularLocation>
</comment>
<dbReference type="Pfam" id="PF00175">
    <property type="entry name" value="NAD_binding_1"/>
    <property type="match status" value="1"/>
</dbReference>
<dbReference type="InterPro" id="IPR014756">
    <property type="entry name" value="Ig_E-set"/>
</dbReference>
<feature type="compositionally biased region" description="Basic and acidic residues" evidence="19">
    <location>
        <begin position="215"/>
        <end position="224"/>
    </location>
</feature>
<dbReference type="PRINTS" id="PR00363">
    <property type="entry name" value="CYTOCHROMEB5"/>
</dbReference>
<dbReference type="PROSITE" id="PS50850">
    <property type="entry name" value="MFS"/>
    <property type="match status" value="1"/>
</dbReference>
<dbReference type="InterPro" id="IPR001433">
    <property type="entry name" value="OxRdtase_FAD/NAD-bd"/>
</dbReference>
<dbReference type="PROSITE" id="PS00191">
    <property type="entry name" value="CYTOCHROME_B5_1"/>
    <property type="match status" value="1"/>
</dbReference>
<dbReference type="EMBL" id="JANBPK010001261">
    <property type="protein sequence ID" value="KAJ2923967.1"/>
    <property type="molecule type" value="Genomic_DNA"/>
</dbReference>
<dbReference type="SUPFAM" id="SSF55856">
    <property type="entry name" value="Cytochrome b5-like heme/steroid binding domain"/>
    <property type="match status" value="1"/>
</dbReference>
<evidence type="ECO:0000256" key="4">
    <source>
        <dbReference type="ARBA" id="ARBA00003838"/>
    </source>
</evidence>
<dbReference type="PROSITE" id="PS00559">
    <property type="entry name" value="MOLYBDOPTERIN_EUK"/>
    <property type="match status" value="1"/>
</dbReference>
<dbReference type="EC" id="1.7.1.3" evidence="8"/>
<dbReference type="PROSITE" id="PS50255">
    <property type="entry name" value="CYTOCHROME_B5_2"/>
    <property type="match status" value="1"/>
</dbReference>
<evidence type="ECO:0000256" key="14">
    <source>
        <dbReference type="ARBA" id="ARBA00022827"/>
    </source>
</evidence>
<dbReference type="InterPro" id="IPR018506">
    <property type="entry name" value="Cyt_B5_heme-BS"/>
</dbReference>
<evidence type="ECO:0000256" key="7">
    <source>
        <dbReference type="ARBA" id="ARBA00011738"/>
    </source>
</evidence>
<protein>
    <recommendedName>
        <fullName evidence="9">Nitrate reductase [NADPH]</fullName>
        <ecNumber evidence="8">1.7.1.3</ecNumber>
    </recommendedName>
</protein>
<dbReference type="Proteomes" id="UP001140091">
    <property type="component" value="Unassembled WGS sequence"/>
</dbReference>
<evidence type="ECO:0000256" key="13">
    <source>
        <dbReference type="ARBA" id="ARBA00022723"/>
    </source>
</evidence>
<evidence type="ECO:0000256" key="11">
    <source>
        <dbReference type="ARBA" id="ARBA00022617"/>
    </source>
</evidence>
<dbReference type="GO" id="GO:0043546">
    <property type="term" value="F:molybdopterin cofactor binding"/>
    <property type="evidence" value="ECO:0007669"/>
    <property type="project" value="InterPro"/>
</dbReference>
<keyword evidence="15" id="KW-0560">Oxidoreductase</keyword>
<dbReference type="Gene3D" id="3.90.420.10">
    <property type="entry name" value="Oxidoreductase, molybdopterin-binding domain"/>
    <property type="match status" value="1"/>
</dbReference>
<comment type="function">
    <text evidence="4">Nitrate reductase is a key enzyme involved in the first step of nitrate assimilation in plants, fungi and bacteria.</text>
</comment>
<evidence type="ECO:0000256" key="17">
    <source>
        <dbReference type="ARBA" id="ARBA00023063"/>
    </source>
</evidence>
<dbReference type="Pfam" id="PF03404">
    <property type="entry name" value="Mo-co_dimer"/>
    <property type="match status" value="1"/>
</dbReference>
<evidence type="ECO:0000313" key="24">
    <source>
        <dbReference type="EMBL" id="KAJ2923967.1"/>
    </source>
</evidence>
<dbReference type="PANTHER" id="PTHR19372:SF7">
    <property type="entry name" value="SULFITE OXIDASE, MITOCHONDRIAL"/>
    <property type="match status" value="1"/>
</dbReference>
<name>A0A9W8IW91_9AGAR</name>
<dbReference type="GO" id="GO:0050464">
    <property type="term" value="F:nitrate reductase (NADPH) activity"/>
    <property type="evidence" value="ECO:0007669"/>
    <property type="project" value="UniProtKB-EC"/>
</dbReference>
<feature type="transmembrane region" description="Helical" evidence="20">
    <location>
        <begin position="96"/>
        <end position="120"/>
    </location>
</feature>
<evidence type="ECO:0000259" key="21">
    <source>
        <dbReference type="PROSITE" id="PS50255"/>
    </source>
</evidence>
<feature type="transmembrane region" description="Helical" evidence="20">
    <location>
        <begin position="360"/>
        <end position="381"/>
    </location>
</feature>
<evidence type="ECO:0000259" key="23">
    <source>
        <dbReference type="PROSITE" id="PS51384"/>
    </source>
</evidence>
<feature type="domain" description="Major facilitator superfamily (MFS) profile" evidence="22">
    <location>
        <begin position="4"/>
        <end position="478"/>
    </location>
</feature>
<sequence>MVSPLEASGLGFFVAFLSWFAFPPLIPEAIKSDLKLTNAQVANSNVIALCATLLVRLVTGPLVDSYGPRKVMAALLVLGAIPSGLAGTAHNATSLYILRFFIGILGGTFVPCQAWTSAFFDKNCVGTANAIVGGWGNMGGGATFAIMVSVYEGLRHLGLTEHIAWRVSFAAVPAPILIFVAVLTLIFGQDHPAGKWSDRHNTRATELAIQQGHEIHYGSDERPHAPPSDDDDEDLEKKKKGEVSVQVVDSEPDSTLVKSTVDIAVNEPLTMKTALTIISSPLTWLPSLAYLTTFGFELALDAKMADILYTIYNRRIEGFSMVTAGYYTSVFGFLNLVTRPFGGYVGDVVYRYWGTQGKKWWTLICGLIMGASSIAGGFYLANHTGSSLPDLAVVMGVFSVAAIFSELGNGANFALVPHCNAFNNGVMSGIVGGSGNIGGIIFTLIFRFQPAAGKAWWIMGVICVAINAVLVALANGVPEVALGPRVLPDAFKAPAIPRDQVSSTIDAQDKGTPDEWVPRDPRMVRLTGKHPFNAEAKLTDLYSQGFFTSTNLFFVRNHGAVPKVDAQMARDWKVEISGIDDFHKTFEVVTVPITLVCAGNRRKEQNVVQKSLGFSWGAAGISTALFTGVRLADVLDFIQPKRGAKHVVFEGGDSLPNGPYGTSQLTSWARNPRQGMMLAWGMNGLPLEPDHGFPIRLVVPGQIGGRSVKWLKKIELSAIESQHHLHFHDNKVLPMPVGPDQARAEKSWWYDPRYIIRDLNVNSAIACPDHDEILNGNVQDMYTLRGYAYGGGGRRITRVEISLDEGTTWELAEIQYPEDQFREFAFDDAIYGKVDLTDNDQCFCWSFWSFQVTVGRLGESPAIVVRAMDESLALQPRDMYWNATGMMNNWWFRVCIHHLDDGSMRFEHPTMAGTQPGGWMQRLKDQGRDPTKPVFGVSALNETVQNEDAVEQEVVSMIKPGVTRKITKEELAEHTGTDNPWFVVKGEVYDATEYLAEHPGGPQSITLVAGEDATDDFMAIHSADARRKLAEFHIGTLVGSLVGEDRPTESSEKPGVFLHPKKWKPSPLVSVKEVSKDSKIFRFALEGDDQALGLPTGQHVYVRLKRKVAKSGKKVSEGELVQRAYTPLSRQHEKGFIDMLVKIYYPTPDFPTGGKMTLGFAELEEGDAVELKGPIGHFTWQGDGKALIHGTTTVVREVGMVCAGSGITPILQVLRGIFEDPADTTTKAWVLDINRDFDDILCREELDLLAARYPSRLSLRYSLTGKNIPGDWGHSVGRVNVDMLTTHLPGPSKEGVVCLCGPPPMEQSVKDSLTAMGWHPTSQIIIF</sequence>
<dbReference type="GO" id="GO:0015113">
    <property type="term" value="F:nitrite transmembrane transporter activity"/>
    <property type="evidence" value="ECO:0007669"/>
    <property type="project" value="InterPro"/>
</dbReference>
<dbReference type="InterPro" id="IPR017938">
    <property type="entry name" value="Riboflavin_synthase-like_b-brl"/>
</dbReference>
<evidence type="ECO:0000256" key="9">
    <source>
        <dbReference type="ARBA" id="ARBA00015499"/>
    </source>
</evidence>
<keyword evidence="25" id="KW-1185">Reference proteome</keyword>
<feature type="non-terminal residue" evidence="24">
    <location>
        <position position="1"/>
    </location>
</feature>
<dbReference type="InterPro" id="IPR004737">
    <property type="entry name" value="NO3_transporter_NarK/NarU-like"/>
</dbReference>
<dbReference type="NCBIfam" id="TIGR00886">
    <property type="entry name" value="2A0108"/>
    <property type="match status" value="1"/>
</dbReference>
<feature type="region of interest" description="Disordered" evidence="19">
    <location>
        <begin position="215"/>
        <end position="244"/>
    </location>
</feature>
<keyword evidence="11" id="KW-0349">Heme</keyword>
<dbReference type="Pfam" id="PF00970">
    <property type="entry name" value="FAD_binding_6"/>
    <property type="match status" value="1"/>
</dbReference>
<dbReference type="InterPro" id="IPR036259">
    <property type="entry name" value="MFS_trans_sf"/>
</dbReference>
<dbReference type="Gene3D" id="2.40.30.10">
    <property type="entry name" value="Translation factors"/>
    <property type="match status" value="1"/>
</dbReference>
<accession>A0A9W8IW91</accession>
<evidence type="ECO:0000256" key="5">
    <source>
        <dbReference type="ARBA" id="ARBA00004141"/>
    </source>
</evidence>
<evidence type="ECO:0000256" key="2">
    <source>
        <dbReference type="ARBA" id="ARBA00001971"/>
    </source>
</evidence>
<dbReference type="SUPFAM" id="SSF52343">
    <property type="entry name" value="Ferredoxin reductase-like, C-terminal NADP-linked domain"/>
    <property type="match status" value="1"/>
</dbReference>
<dbReference type="GO" id="GO:0008482">
    <property type="term" value="F:sulfite oxidase activity"/>
    <property type="evidence" value="ECO:0007669"/>
    <property type="project" value="TreeGrafter"/>
</dbReference>
<feature type="transmembrane region" description="Helical" evidence="20">
    <location>
        <begin position="163"/>
        <end position="187"/>
    </location>
</feature>
<dbReference type="Gene3D" id="3.10.120.10">
    <property type="entry name" value="Cytochrome b5-like heme/steroid binding domain"/>
    <property type="match status" value="1"/>
</dbReference>
<gene>
    <name evidence="24" type="ORF">H1R20_g13129</name>
</gene>
<feature type="domain" description="FAD-binding FR-type" evidence="23">
    <location>
        <begin position="1061"/>
        <end position="1181"/>
    </location>
</feature>
<feature type="transmembrane region" description="Helical" evidence="20">
    <location>
        <begin position="425"/>
        <end position="448"/>
    </location>
</feature>
<keyword evidence="13" id="KW-0479">Metal-binding</keyword>
<dbReference type="InterPro" id="IPR001199">
    <property type="entry name" value="Cyt_B5-like_heme/steroid-bd"/>
</dbReference>
<organism evidence="24 25">
    <name type="scientific">Candolleomyces eurysporus</name>
    <dbReference type="NCBI Taxonomy" id="2828524"/>
    <lineage>
        <taxon>Eukaryota</taxon>
        <taxon>Fungi</taxon>
        <taxon>Dikarya</taxon>
        <taxon>Basidiomycota</taxon>
        <taxon>Agaricomycotina</taxon>
        <taxon>Agaricomycetes</taxon>
        <taxon>Agaricomycetidae</taxon>
        <taxon>Agaricales</taxon>
        <taxon>Agaricineae</taxon>
        <taxon>Psathyrellaceae</taxon>
        <taxon>Candolleomyces</taxon>
    </lineage>
</organism>
<keyword evidence="10" id="KW-0500">Molybdenum</keyword>
<dbReference type="SMART" id="SM01117">
    <property type="entry name" value="Cyt-b5"/>
    <property type="match status" value="1"/>
</dbReference>
<dbReference type="GO" id="GO:0020037">
    <property type="term" value="F:heme binding"/>
    <property type="evidence" value="ECO:0007669"/>
    <property type="project" value="InterPro"/>
</dbReference>
<comment type="cofactor">
    <cofactor evidence="3">
        <name>FAD</name>
        <dbReference type="ChEBI" id="CHEBI:57692"/>
    </cofactor>
</comment>
<dbReference type="PANTHER" id="PTHR19372">
    <property type="entry name" value="SULFITE REDUCTASE"/>
    <property type="match status" value="1"/>
</dbReference>
<dbReference type="InterPro" id="IPR036374">
    <property type="entry name" value="OxRdtase_Mopterin-bd_sf"/>
</dbReference>
<comment type="similarity">
    <text evidence="6">Belongs to the nitrate reductase family.</text>
</comment>
<dbReference type="GO" id="GO:0030151">
    <property type="term" value="F:molybdenum ion binding"/>
    <property type="evidence" value="ECO:0007669"/>
    <property type="project" value="InterPro"/>
</dbReference>
<dbReference type="Gene3D" id="2.60.40.650">
    <property type="match status" value="1"/>
</dbReference>
<evidence type="ECO:0000256" key="1">
    <source>
        <dbReference type="ARBA" id="ARBA00001924"/>
    </source>
</evidence>
<dbReference type="Gene3D" id="3.40.50.80">
    <property type="entry name" value="Nucleotide-binding domain of ferredoxin-NADP reductase (FNR) module"/>
    <property type="match status" value="1"/>
</dbReference>
<comment type="caution">
    <text evidence="24">The sequence shown here is derived from an EMBL/GenBank/DDBJ whole genome shotgun (WGS) entry which is preliminary data.</text>
</comment>
<dbReference type="SUPFAM" id="SSF103473">
    <property type="entry name" value="MFS general substrate transporter"/>
    <property type="match status" value="1"/>
</dbReference>
<dbReference type="InterPro" id="IPR011701">
    <property type="entry name" value="MFS"/>
</dbReference>
<feature type="transmembrane region" description="Helical" evidence="20">
    <location>
        <begin position="318"/>
        <end position="337"/>
    </location>
</feature>
<dbReference type="PRINTS" id="PR00407">
    <property type="entry name" value="EUMOPTERIN"/>
</dbReference>
<evidence type="ECO:0000256" key="3">
    <source>
        <dbReference type="ARBA" id="ARBA00001974"/>
    </source>
</evidence>
<dbReference type="InterPro" id="IPR039261">
    <property type="entry name" value="FNR_nucleotide-bd"/>
</dbReference>
<evidence type="ECO:0000256" key="15">
    <source>
        <dbReference type="ARBA" id="ARBA00023002"/>
    </source>
</evidence>
<feature type="domain" description="Cytochrome b5 heme-binding" evidence="21">
    <location>
        <begin position="963"/>
        <end position="1038"/>
    </location>
</feature>
<dbReference type="OrthoDB" id="432685at2759"/>
<evidence type="ECO:0000256" key="12">
    <source>
        <dbReference type="ARBA" id="ARBA00022630"/>
    </source>
</evidence>
<dbReference type="GO" id="GO:0015112">
    <property type="term" value="F:nitrate transmembrane transporter activity"/>
    <property type="evidence" value="ECO:0007669"/>
    <property type="project" value="InterPro"/>
</dbReference>
<dbReference type="SUPFAM" id="SSF81296">
    <property type="entry name" value="E set domains"/>
    <property type="match status" value="1"/>
</dbReference>
<comment type="cofactor">
    <cofactor evidence="1">
        <name>Mo-molybdopterin</name>
        <dbReference type="ChEBI" id="CHEBI:71302"/>
    </cofactor>
</comment>
<dbReference type="PRINTS" id="PR00406">
    <property type="entry name" value="CYTB5RDTASE"/>
</dbReference>
<keyword evidence="12" id="KW-0285">Flavoprotein</keyword>
<comment type="catalytic activity">
    <reaction evidence="18">
        <text>nitrite + NADP(+) + H2O = nitrate + NADPH + H(+)</text>
        <dbReference type="Rhea" id="RHEA:19061"/>
        <dbReference type="ChEBI" id="CHEBI:15377"/>
        <dbReference type="ChEBI" id="CHEBI:15378"/>
        <dbReference type="ChEBI" id="CHEBI:16301"/>
        <dbReference type="ChEBI" id="CHEBI:17632"/>
        <dbReference type="ChEBI" id="CHEBI:57783"/>
        <dbReference type="ChEBI" id="CHEBI:58349"/>
        <dbReference type="EC" id="1.7.1.3"/>
    </reaction>
</comment>
<dbReference type="InterPro" id="IPR017927">
    <property type="entry name" value="FAD-bd_FR_type"/>
</dbReference>
<keyword evidence="14" id="KW-0274">FAD</keyword>
<evidence type="ECO:0000256" key="16">
    <source>
        <dbReference type="ARBA" id="ARBA00023004"/>
    </source>
</evidence>
<feature type="transmembrane region" description="Helical" evidence="20">
    <location>
        <begin position="7"/>
        <end position="26"/>
    </location>
</feature>
<dbReference type="InterPro" id="IPR008333">
    <property type="entry name" value="Cbr1-like_FAD-bd_dom"/>
</dbReference>
<dbReference type="InterPro" id="IPR036400">
    <property type="entry name" value="Cyt_B5-like_heme/steroid_sf"/>
</dbReference>
<evidence type="ECO:0000256" key="8">
    <source>
        <dbReference type="ARBA" id="ARBA00012673"/>
    </source>
</evidence>
<evidence type="ECO:0000256" key="19">
    <source>
        <dbReference type="SAM" id="MobiDB-lite"/>
    </source>
</evidence>
<evidence type="ECO:0000256" key="20">
    <source>
        <dbReference type="SAM" id="Phobius"/>
    </source>
</evidence>
<dbReference type="Pfam" id="PF00173">
    <property type="entry name" value="Cyt-b5"/>
    <property type="match status" value="1"/>
</dbReference>
<dbReference type="GO" id="GO:0016020">
    <property type="term" value="C:membrane"/>
    <property type="evidence" value="ECO:0007669"/>
    <property type="project" value="UniProtKB-SubCell"/>
</dbReference>
<dbReference type="PROSITE" id="PS51384">
    <property type="entry name" value="FAD_FR"/>
    <property type="match status" value="1"/>
</dbReference>
<keyword evidence="16" id="KW-0408">Iron</keyword>
<reference evidence="24" key="1">
    <citation type="submission" date="2022-06" db="EMBL/GenBank/DDBJ databases">
        <title>Genome Sequence of Candolleomyces eurysporus.</title>
        <authorList>
            <person name="Buettner E."/>
        </authorList>
    </citation>
    <scope>NUCLEOTIDE SEQUENCE</scope>
    <source>
        <strain evidence="24">VTCC 930004</strain>
    </source>
</reference>
<dbReference type="InterPro" id="IPR000572">
    <property type="entry name" value="OxRdtase_Mopterin-bd_dom"/>
</dbReference>
<feature type="transmembrane region" description="Helical" evidence="20">
    <location>
        <begin position="132"/>
        <end position="151"/>
    </location>
</feature>
<evidence type="ECO:0000313" key="25">
    <source>
        <dbReference type="Proteomes" id="UP001140091"/>
    </source>
</evidence>
<evidence type="ECO:0000256" key="6">
    <source>
        <dbReference type="ARBA" id="ARBA00006253"/>
    </source>
</evidence>
<dbReference type="CDD" id="cd06183">
    <property type="entry name" value="cyt_b5_reduct_like"/>
    <property type="match status" value="1"/>
</dbReference>
<dbReference type="InterPro" id="IPR020846">
    <property type="entry name" value="MFS_dom"/>
</dbReference>
<feature type="transmembrane region" description="Helical" evidence="20">
    <location>
        <begin position="388"/>
        <end position="405"/>
    </location>
</feature>
<feature type="transmembrane region" description="Helical" evidence="20">
    <location>
        <begin position="455"/>
        <end position="474"/>
    </location>
</feature>
<keyword evidence="20" id="KW-0472">Membrane</keyword>
<proteinExistence type="inferred from homology"/>
<dbReference type="InterPro" id="IPR022407">
    <property type="entry name" value="OxRdtase_Mopterin_BS"/>
</dbReference>
<comment type="cofactor">
    <cofactor evidence="2">
        <name>heme</name>
        <dbReference type="ChEBI" id="CHEBI:30413"/>
    </cofactor>
</comment>
<feature type="transmembrane region" description="Helical" evidence="20">
    <location>
        <begin position="71"/>
        <end position="90"/>
    </location>
</feature>
<dbReference type="Gene3D" id="1.20.1250.20">
    <property type="entry name" value="MFS general substrate transporter like domains"/>
    <property type="match status" value="2"/>
</dbReference>
<dbReference type="InterPro" id="IPR008335">
    <property type="entry name" value="Mopterin_OxRdtase_euk"/>
</dbReference>
<keyword evidence="20" id="KW-1133">Transmembrane helix</keyword>
<evidence type="ECO:0000256" key="10">
    <source>
        <dbReference type="ARBA" id="ARBA00022505"/>
    </source>
</evidence>
<dbReference type="GO" id="GO:0006790">
    <property type="term" value="P:sulfur compound metabolic process"/>
    <property type="evidence" value="ECO:0007669"/>
    <property type="project" value="TreeGrafter"/>
</dbReference>
<dbReference type="Pfam" id="PF07690">
    <property type="entry name" value="MFS_1"/>
    <property type="match status" value="1"/>
</dbReference>
<keyword evidence="20" id="KW-0812">Transmembrane</keyword>
<dbReference type="Pfam" id="PF00174">
    <property type="entry name" value="Oxidored_molyb"/>
    <property type="match status" value="1"/>
</dbReference>
<dbReference type="SUPFAM" id="SSF63380">
    <property type="entry name" value="Riboflavin synthase domain-like"/>
    <property type="match status" value="1"/>
</dbReference>
<dbReference type="InterPro" id="IPR005066">
    <property type="entry name" value="MoCF_OxRdtse_dimer"/>
</dbReference>
<comment type="subunit">
    <text evidence="7">Homodimer.</text>
</comment>
<keyword evidence="17" id="KW-0534">Nitrate assimilation</keyword>
<dbReference type="SUPFAM" id="SSF56524">
    <property type="entry name" value="Oxidoreductase molybdopterin-binding domain"/>
    <property type="match status" value="1"/>
</dbReference>
<evidence type="ECO:0000256" key="18">
    <source>
        <dbReference type="ARBA" id="ARBA00049155"/>
    </source>
</evidence>
<evidence type="ECO:0000259" key="22">
    <source>
        <dbReference type="PROSITE" id="PS50850"/>
    </source>
</evidence>
<dbReference type="GO" id="GO:0042128">
    <property type="term" value="P:nitrate assimilation"/>
    <property type="evidence" value="ECO:0007669"/>
    <property type="project" value="UniProtKB-KW"/>
</dbReference>